<comment type="caution">
    <text evidence="4">The sequence shown here is derived from an EMBL/GenBank/DDBJ whole genome shotgun (WGS) entry which is preliminary data.</text>
</comment>
<protein>
    <submittedName>
        <fullName evidence="4">TetR/AcrR family transcriptional regulator</fullName>
    </submittedName>
</protein>
<feature type="DNA-binding region" description="H-T-H motif" evidence="2">
    <location>
        <begin position="27"/>
        <end position="46"/>
    </location>
</feature>
<dbReference type="Gene3D" id="1.10.357.10">
    <property type="entry name" value="Tetracycline Repressor, domain 2"/>
    <property type="match status" value="1"/>
</dbReference>
<dbReference type="AlphaFoldDB" id="A0A5B1LF68"/>
<dbReference type="SUPFAM" id="SSF46689">
    <property type="entry name" value="Homeodomain-like"/>
    <property type="match status" value="1"/>
</dbReference>
<dbReference type="Proteomes" id="UP000325003">
    <property type="component" value="Unassembled WGS sequence"/>
</dbReference>
<name>A0A5B1LF68_9ACTN</name>
<evidence type="ECO:0000256" key="1">
    <source>
        <dbReference type="ARBA" id="ARBA00023125"/>
    </source>
</evidence>
<dbReference type="InterPro" id="IPR009057">
    <property type="entry name" value="Homeodomain-like_sf"/>
</dbReference>
<dbReference type="PROSITE" id="PS50977">
    <property type="entry name" value="HTH_TETR_2"/>
    <property type="match status" value="1"/>
</dbReference>
<dbReference type="RefSeq" id="WP_149728626.1">
    <property type="nucleotide sequence ID" value="NZ_VUJV01000003.1"/>
</dbReference>
<evidence type="ECO:0000256" key="2">
    <source>
        <dbReference type="PROSITE-ProRule" id="PRU00335"/>
    </source>
</evidence>
<feature type="domain" description="HTH tetR-type" evidence="3">
    <location>
        <begin position="4"/>
        <end position="64"/>
    </location>
</feature>
<keyword evidence="5" id="KW-1185">Reference proteome</keyword>
<dbReference type="GO" id="GO:0003700">
    <property type="term" value="F:DNA-binding transcription factor activity"/>
    <property type="evidence" value="ECO:0007669"/>
    <property type="project" value="TreeGrafter"/>
</dbReference>
<proteinExistence type="predicted"/>
<accession>A0A5B1LF68</accession>
<dbReference type="Pfam" id="PF00440">
    <property type="entry name" value="TetR_N"/>
    <property type="match status" value="1"/>
</dbReference>
<dbReference type="InterPro" id="IPR050109">
    <property type="entry name" value="HTH-type_TetR-like_transc_reg"/>
</dbReference>
<evidence type="ECO:0000313" key="4">
    <source>
        <dbReference type="EMBL" id="KAA1419292.1"/>
    </source>
</evidence>
<reference evidence="4 5" key="2">
    <citation type="submission" date="2019-09" db="EMBL/GenBank/DDBJ databases">
        <authorList>
            <person name="Jin C."/>
        </authorList>
    </citation>
    <scope>NUCLEOTIDE SEQUENCE [LARGE SCALE GENOMIC DNA]</scope>
    <source>
        <strain evidence="4 5">BN130099</strain>
    </source>
</reference>
<dbReference type="PRINTS" id="PR00455">
    <property type="entry name" value="HTHTETR"/>
</dbReference>
<keyword evidence="1 2" id="KW-0238">DNA-binding</keyword>
<organism evidence="4 5">
    <name type="scientific">Nocardioides humilatus</name>
    <dbReference type="NCBI Taxonomy" id="2607660"/>
    <lineage>
        <taxon>Bacteria</taxon>
        <taxon>Bacillati</taxon>
        <taxon>Actinomycetota</taxon>
        <taxon>Actinomycetes</taxon>
        <taxon>Propionibacteriales</taxon>
        <taxon>Nocardioidaceae</taxon>
        <taxon>Nocardioides</taxon>
    </lineage>
</organism>
<gene>
    <name evidence="4" type="ORF">F0U44_12665</name>
</gene>
<dbReference type="EMBL" id="VUJV01000003">
    <property type="protein sequence ID" value="KAA1419292.1"/>
    <property type="molecule type" value="Genomic_DNA"/>
</dbReference>
<reference evidence="4 5" key="1">
    <citation type="submission" date="2019-09" db="EMBL/GenBank/DDBJ databases">
        <title>Nocardioides panacisoli sp. nov., isolated from the soil of a ginseng field.</title>
        <authorList>
            <person name="Cho C."/>
        </authorList>
    </citation>
    <scope>NUCLEOTIDE SEQUENCE [LARGE SCALE GENOMIC DNA]</scope>
    <source>
        <strain evidence="4 5">BN130099</strain>
    </source>
</reference>
<dbReference type="PANTHER" id="PTHR30055">
    <property type="entry name" value="HTH-TYPE TRANSCRIPTIONAL REGULATOR RUTR"/>
    <property type="match status" value="1"/>
</dbReference>
<evidence type="ECO:0000313" key="5">
    <source>
        <dbReference type="Proteomes" id="UP000325003"/>
    </source>
</evidence>
<sequence length="194" mass="21082">MSIDTSIERILDAALEELAEGGARRTTMNQIADAAGLGVATVYRRFPRKAQLVEAVLVREAQRVIEAVDAAIGRAQTVEEQSAAGFTTFAHAVADRPFLVRLMRGDGELDGEAVRPGELADRVMVLVRDYIAHFVRDLQAEGRYLGVDADVVAEIQARLALSLVLAPDGRIPMHDDAATREFATKYLVPLLGVE</sequence>
<evidence type="ECO:0000259" key="3">
    <source>
        <dbReference type="PROSITE" id="PS50977"/>
    </source>
</evidence>
<dbReference type="InterPro" id="IPR001647">
    <property type="entry name" value="HTH_TetR"/>
</dbReference>
<dbReference type="GO" id="GO:0000976">
    <property type="term" value="F:transcription cis-regulatory region binding"/>
    <property type="evidence" value="ECO:0007669"/>
    <property type="project" value="TreeGrafter"/>
</dbReference>
<dbReference type="PANTHER" id="PTHR30055:SF153">
    <property type="entry name" value="HTH-TYPE TRANSCRIPTIONAL REPRESSOR RV3405C"/>
    <property type="match status" value="1"/>
</dbReference>